<protein>
    <recommendedName>
        <fullName evidence="1">Lipid/polyisoprenoid-binding YceI-like domain-containing protein</fullName>
    </recommendedName>
</protein>
<evidence type="ECO:0000259" key="1">
    <source>
        <dbReference type="SMART" id="SM00867"/>
    </source>
</evidence>
<evidence type="ECO:0000313" key="3">
    <source>
        <dbReference type="Proteomes" id="UP000239089"/>
    </source>
</evidence>
<dbReference type="PANTHER" id="PTHR34406:SF1">
    <property type="entry name" value="PROTEIN YCEI"/>
    <property type="match status" value="1"/>
</dbReference>
<gene>
    <name evidence="2" type="ORF">CCR94_22295</name>
</gene>
<reference evidence="2 3" key="1">
    <citation type="journal article" date="2018" name="Arch. Microbiol.">
        <title>New insights into the metabolic potential of the phototrophic purple bacterium Rhodopila globiformis DSM 161(T) from its draft genome sequence and evidence for a vanadium-dependent nitrogenase.</title>
        <authorList>
            <person name="Imhoff J.F."/>
            <person name="Rahn T."/>
            <person name="Kunzel S."/>
            <person name="Neulinger S.C."/>
        </authorList>
    </citation>
    <scope>NUCLEOTIDE SEQUENCE [LARGE SCALE GENOMIC DNA]</scope>
    <source>
        <strain evidence="2 3">DSM 16996</strain>
    </source>
</reference>
<dbReference type="AlphaFoldDB" id="A0A2S6MVV1"/>
<name>A0A2S6MVV1_9HYPH</name>
<sequence length="176" mass="19019">MSLFVFAGVAHAAEWKLTADKSSLAFTGTQMGEKFTGRFQRFDAQITLDPDHPETAKILVTVDLASAATGDRQRDGALPEKDWFDVAKTPQATFTATEVKRAEKGFVATGDLTLRGVTKKIALPFTLDLAGKTARAKGHADLLRNDFGVGQGDYAIDTWVAFQVGVDIDLVAERAD</sequence>
<dbReference type="SMART" id="SM00867">
    <property type="entry name" value="YceI"/>
    <property type="match status" value="1"/>
</dbReference>
<organism evidence="2 3">
    <name type="scientific">Rhodoblastus sphagnicola</name>
    <dbReference type="NCBI Taxonomy" id="333368"/>
    <lineage>
        <taxon>Bacteria</taxon>
        <taxon>Pseudomonadati</taxon>
        <taxon>Pseudomonadota</taxon>
        <taxon>Alphaproteobacteria</taxon>
        <taxon>Hyphomicrobiales</taxon>
        <taxon>Rhodoblastaceae</taxon>
        <taxon>Rhodoblastus</taxon>
    </lineage>
</organism>
<dbReference type="InterPro" id="IPR036761">
    <property type="entry name" value="TTHA0802/YceI-like_sf"/>
</dbReference>
<feature type="domain" description="Lipid/polyisoprenoid-binding YceI-like" evidence="1">
    <location>
        <begin position="14"/>
        <end position="173"/>
    </location>
</feature>
<dbReference type="Proteomes" id="UP000239089">
    <property type="component" value="Unassembled WGS sequence"/>
</dbReference>
<evidence type="ECO:0000313" key="2">
    <source>
        <dbReference type="EMBL" id="PPQ26491.1"/>
    </source>
</evidence>
<comment type="caution">
    <text evidence="2">The sequence shown here is derived from an EMBL/GenBank/DDBJ whole genome shotgun (WGS) entry which is preliminary data.</text>
</comment>
<dbReference type="SUPFAM" id="SSF101874">
    <property type="entry name" value="YceI-like"/>
    <property type="match status" value="1"/>
</dbReference>
<dbReference type="Pfam" id="PF04264">
    <property type="entry name" value="YceI"/>
    <property type="match status" value="1"/>
</dbReference>
<dbReference type="EMBL" id="NHSJ01000134">
    <property type="protein sequence ID" value="PPQ26491.1"/>
    <property type="molecule type" value="Genomic_DNA"/>
</dbReference>
<proteinExistence type="predicted"/>
<dbReference type="InterPro" id="IPR007372">
    <property type="entry name" value="Lipid/polyisoprenoid-bd_YceI"/>
</dbReference>
<dbReference type="OrthoDB" id="1247465at2"/>
<dbReference type="PANTHER" id="PTHR34406">
    <property type="entry name" value="PROTEIN YCEI"/>
    <property type="match status" value="1"/>
</dbReference>
<accession>A0A2S6MVV1</accession>
<dbReference type="Gene3D" id="2.40.128.110">
    <property type="entry name" value="Lipid/polyisoprenoid-binding, YceI-like"/>
    <property type="match status" value="1"/>
</dbReference>
<keyword evidence="3" id="KW-1185">Reference proteome</keyword>